<gene>
    <name evidence="12" type="ORF">Micbo1qcDRAFT_190240</name>
</gene>
<dbReference type="Pfam" id="PF22099">
    <property type="entry name" value="MRS2-like"/>
    <property type="match status" value="1"/>
</dbReference>
<sequence length="413" mass="45650">MRPPLARALCGAPASSSTRPSPVTTHITARLDASDDKQDAEREAAQQAEDLLNLAQSLSRTPMNSSAEMRCTIYHPDKPPEATSTGPMSKHDISHRFGLSPRDLRSVDLESDGTPHILIRHSTILIHMFSLRLLVQADKVAVLHIDNPEDDDGAAGKLSRDRSAAAASAAPERIHEPAIGSGVTFASLPYELRVVEAALASVTSAIEAEYLLTRQRAGRVLSELDTQLLDKDEALIHTEMRELLELIRKLAGIEQRARAVCAALKEVMDENRDMADMYLSDKLKGDPHEEGDHQEVEYMLEAYYKGSDSVAQGAASVVANIQRTDETIQSILNVRRNQIMVLDTKIEITMLAFAAATLVAGYIGMNVINYMEDSKYAFILLVGSSMAGSGWLWWRFQRRLRMIQKGRHRPNPS</sequence>
<dbReference type="GO" id="GO:0015095">
    <property type="term" value="F:magnesium ion transmembrane transporter activity"/>
    <property type="evidence" value="ECO:0007669"/>
    <property type="project" value="TreeGrafter"/>
</dbReference>
<evidence type="ECO:0000256" key="11">
    <source>
        <dbReference type="SAM" id="MobiDB-lite"/>
    </source>
</evidence>
<feature type="compositionally biased region" description="Basic and acidic residues" evidence="11">
    <location>
        <begin position="32"/>
        <end position="43"/>
    </location>
</feature>
<reference evidence="13" key="1">
    <citation type="submission" date="2016-02" db="EMBL/GenBank/DDBJ databases">
        <title>Draft genome sequence of Microdochium bolleyi, a fungal endophyte of beachgrass.</title>
        <authorList>
            <consortium name="DOE Joint Genome Institute"/>
            <person name="David A.S."/>
            <person name="May G."/>
            <person name="Haridas S."/>
            <person name="Lim J."/>
            <person name="Wang M."/>
            <person name="Labutti K."/>
            <person name="Lipzen A."/>
            <person name="Barry K."/>
            <person name="Grigoriev I.V."/>
        </authorList>
    </citation>
    <scope>NUCLEOTIDE SEQUENCE [LARGE SCALE GENOMIC DNA]</scope>
    <source>
        <strain evidence="13">J235TASD1</strain>
    </source>
</reference>
<feature type="compositionally biased region" description="Polar residues" evidence="11">
    <location>
        <begin position="14"/>
        <end position="27"/>
    </location>
</feature>
<dbReference type="GO" id="GO:0045016">
    <property type="term" value="P:mitochondrial magnesium ion transmembrane transport"/>
    <property type="evidence" value="ECO:0007669"/>
    <property type="project" value="TreeGrafter"/>
</dbReference>
<dbReference type="CDD" id="cd12823">
    <property type="entry name" value="Mrs2_Mfm1p-like"/>
    <property type="match status" value="1"/>
</dbReference>
<dbReference type="Gene3D" id="1.20.58.340">
    <property type="entry name" value="Magnesium transport protein CorA, transmembrane region"/>
    <property type="match status" value="1"/>
</dbReference>
<keyword evidence="5 10" id="KW-0460">Magnesium</keyword>
<dbReference type="GO" id="GO:0005743">
    <property type="term" value="C:mitochondrial inner membrane"/>
    <property type="evidence" value="ECO:0007669"/>
    <property type="project" value="UniProtKB-SubCell"/>
</dbReference>
<evidence type="ECO:0000256" key="3">
    <source>
        <dbReference type="ARBA" id="ARBA00022448"/>
    </source>
</evidence>
<keyword evidence="9" id="KW-0472">Membrane</keyword>
<evidence type="ECO:0000313" key="13">
    <source>
        <dbReference type="Proteomes" id="UP000070501"/>
    </source>
</evidence>
<evidence type="ECO:0000256" key="1">
    <source>
        <dbReference type="ARBA" id="ARBA00004141"/>
    </source>
</evidence>
<keyword evidence="10" id="KW-0496">Mitochondrion</keyword>
<keyword evidence="8 10" id="KW-0406">Ion transport</keyword>
<protein>
    <recommendedName>
        <fullName evidence="10">Magnesium transporter</fullName>
    </recommendedName>
</protein>
<dbReference type="EMBL" id="KQ964262">
    <property type="protein sequence ID" value="KXJ87515.1"/>
    <property type="molecule type" value="Genomic_DNA"/>
</dbReference>
<evidence type="ECO:0000256" key="8">
    <source>
        <dbReference type="ARBA" id="ARBA00023065"/>
    </source>
</evidence>
<accession>A0A136IRF6</accession>
<evidence type="ECO:0000256" key="9">
    <source>
        <dbReference type="ARBA" id="ARBA00023136"/>
    </source>
</evidence>
<dbReference type="OrthoDB" id="10251508at2759"/>
<proteinExistence type="inferred from homology"/>
<evidence type="ECO:0000256" key="4">
    <source>
        <dbReference type="ARBA" id="ARBA00022692"/>
    </source>
</evidence>
<feature type="region of interest" description="Disordered" evidence="11">
    <location>
        <begin position="77"/>
        <end position="96"/>
    </location>
</feature>
<name>A0A136IRF6_9PEZI</name>
<evidence type="ECO:0000256" key="6">
    <source>
        <dbReference type="ARBA" id="ARBA00022946"/>
    </source>
</evidence>
<dbReference type="InParanoid" id="A0A136IRF6"/>
<dbReference type="AlphaFoldDB" id="A0A136IRF6"/>
<keyword evidence="3 10" id="KW-0813">Transport</keyword>
<organism evidence="12 13">
    <name type="scientific">Microdochium bolleyi</name>
    <dbReference type="NCBI Taxonomy" id="196109"/>
    <lineage>
        <taxon>Eukaryota</taxon>
        <taxon>Fungi</taxon>
        <taxon>Dikarya</taxon>
        <taxon>Ascomycota</taxon>
        <taxon>Pezizomycotina</taxon>
        <taxon>Sordariomycetes</taxon>
        <taxon>Xylariomycetidae</taxon>
        <taxon>Xylariales</taxon>
        <taxon>Microdochiaceae</taxon>
        <taxon>Microdochium</taxon>
    </lineage>
</organism>
<keyword evidence="6" id="KW-0809">Transit peptide</keyword>
<keyword evidence="10" id="KW-0999">Mitochondrion inner membrane</keyword>
<dbReference type="PANTHER" id="PTHR13890">
    <property type="entry name" value="RNA SPLICING PROTEIN MRS2, MITOCHONDRIAL"/>
    <property type="match status" value="1"/>
</dbReference>
<evidence type="ECO:0000256" key="7">
    <source>
        <dbReference type="ARBA" id="ARBA00022989"/>
    </source>
</evidence>
<keyword evidence="7" id="KW-1133">Transmembrane helix</keyword>
<feature type="region of interest" description="Disordered" evidence="11">
    <location>
        <begin position="1"/>
        <end position="43"/>
    </location>
</feature>
<dbReference type="Proteomes" id="UP000070501">
    <property type="component" value="Unassembled WGS sequence"/>
</dbReference>
<dbReference type="InterPro" id="IPR039204">
    <property type="entry name" value="MRS2-like"/>
</dbReference>
<evidence type="ECO:0000313" key="12">
    <source>
        <dbReference type="EMBL" id="KXJ87515.1"/>
    </source>
</evidence>
<evidence type="ECO:0000256" key="5">
    <source>
        <dbReference type="ARBA" id="ARBA00022842"/>
    </source>
</evidence>
<evidence type="ECO:0000256" key="2">
    <source>
        <dbReference type="ARBA" id="ARBA00009765"/>
    </source>
</evidence>
<keyword evidence="13" id="KW-1185">Reference proteome</keyword>
<keyword evidence="4" id="KW-0812">Transmembrane</keyword>
<comment type="subcellular location">
    <subcellularLocation>
        <location evidence="1">Membrane</location>
        <topology evidence="1">Multi-pass membrane protein</topology>
    </subcellularLocation>
    <subcellularLocation>
        <location evidence="10">Mitochondrion inner membrane</location>
        <topology evidence="10">Multi-pass membrane protein</topology>
    </subcellularLocation>
</comment>
<evidence type="ECO:0000256" key="10">
    <source>
        <dbReference type="RuleBase" id="RU366042"/>
    </source>
</evidence>
<comment type="similarity">
    <text evidence="2 10">Belongs to the CorA metal ion transporter (MIT) (TC 1.A.35) family.</text>
</comment>
<dbReference type="Gene3D" id="2.40.128.330">
    <property type="match status" value="1"/>
</dbReference>
<dbReference type="PANTHER" id="PTHR13890:SF0">
    <property type="entry name" value="MAGNESIUM TRANSPORTER MRS2 HOMOLOG, MITOCHONDRIAL"/>
    <property type="match status" value="1"/>
</dbReference>